<dbReference type="InterPro" id="IPR051798">
    <property type="entry name" value="Class-II_PLP-Dep_Aminotrans"/>
</dbReference>
<dbReference type="SUPFAM" id="SSF53383">
    <property type="entry name" value="PLP-dependent transferases"/>
    <property type="match status" value="1"/>
</dbReference>
<dbReference type="NCBIfam" id="TIGR04350">
    <property type="entry name" value="C_S_lyase_PatB"/>
    <property type="match status" value="1"/>
</dbReference>
<dbReference type="CDD" id="cd00609">
    <property type="entry name" value="AAT_like"/>
    <property type="match status" value="1"/>
</dbReference>
<comment type="cofactor">
    <cofactor evidence="1">
        <name>pyridoxal 5'-phosphate</name>
        <dbReference type="ChEBI" id="CHEBI:597326"/>
    </cofactor>
</comment>
<dbReference type="EMBL" id="FNZU01000001">
    <property type="protein sequence ID" value="SEK26006.1"/>
    <property type="molecule type" value="Genomic_DNA"/>
</dbReference>
<comment type="similarity">
    <text evidence="5">Belongs to the class-II pyridoxal-phosphate-dependent aminotransferase family. MalY/PatB cystathionine beta-lyase subfamily.</text>
</comment>
<dbReference type="Gene3D" id="3.90.1150.10">
    <property type="entry name" value="Aspartate Aminotransferase, domain 1"/>
    <property type="match status" value="1"/>
</dbReference>
<keyword evidence="3" id="KW-0663">Pyridoxal phosphate</keyword>
<dbReference type="PANTHER" id="PTHR43525:SF1">
    <property type="entry name" value="PROTEIN MALY"/>
    <property type="match status" value="1"/>
</dbReference>
<dbReference type="GO" id="GO:0030170">
    <property type="term" value="F:pyridoxal phosphate binding"/>
    <property type="evidence" value="ECO:0007669"/>
    <property type="project" value="InterPro"/>
</dbReference>
<evidence type="ECO:0000259" key="6">
    <source>
        <dbReference type="Pfam" id="PF00155"/>
    </source>
</evidence>
<feature type="domain" description="Aminotransferase class I/classII large" evidence="6">
    <location>
        <begin position="36"/>
        <end position="381"/>
    </location>
</feature>
<dbReference type="RefSeq" id="WP_170230921.1">
    <property type="nucleotide sequence ID" value="NZ_BJYC01000001.1"/>
</dbReference>
<evidence type="ECO:0000313" key="8">
    <source>
        <dbReference type="Proteomes" id="UP000199081"/>
    </source>
</evidence>
<dbReference type="InterPro" id="IPR004839">
    <property type="entry name" value="Aminotransferase_I/II_large"/>
</dbReference>
<proteinExistence type="inferred from homology"/>
<dbReference type="InterPro" id="IPR027619">
    <property type="entry name" value="C-S_lyase_PatB-like"/>
</dbReference>
<evidence type="ECO:0000256" key="1">
    <source>
        <dbReference type="ARBA" id="ARBA00001933"/>
    </source>
</evidence>
<dbReference type="Proteomes" id="UP000199081">
    <property type="component" value="Unassembled WGS sequence"/>
</dbReference>
<dbReference type="GO" id="GO:0047804">
    <property type="term" value="F:cysteine-S-conjugate beta-lyase activity"/>
    <property type="evidence" value="ECO:0007669"/>
    <property type="project" value="UniProtKB-EC"/>
</dbReference>
<evidence type="ECO:0000256" key="4">
    <source>
        <dbReference type="ARBA" id="ARBA00023239"/>
    </source>
</evidence>
<keyword evidence="8" id="KW-1185">Reference proteome</keyword>
<dbReference type="Gene3D" id="3.40.640.10">
    <property type="entry name" value="Type I PLP-dependent aspartate aminotransferase-like (Major domain)"/>
    <property type="match status" value="1"/>
</dbReference>
<dbReference type="Pfam" id="PF00155">
    <property type="entry name" value="Aminotran_1_2"/>
    <property type="match status" value="1"/>
</dbReference>
<name>A0A1H7FIS4_9LACT</name>
<dbReference type="PANTHER" id="PTHR43525">
    <property type="entry name" value="PROTEIN MALY"/>
    <property type="match status" value="1"/>
</dbReference>
<gene>
    <name evidence="7" type="ORF">SAMN04488099_101330</name>
</gene>
<dbReference type="EC" id="4.4.1.13" evidence="2"/>
<dbReference type="InterPro" id="IPR015421">
    <property type="entry name" value="PyrdxlP-dep_Trfase_major"/>
</dbReference>
<accession>A0A1H7FIS4</accession>
<organism evidence="7 8">
    <name type="scientific">Alkalibacterium pelagium</name>
    <dbReference type="NCBI Taxonomy" id="426702"/>
    <lineage>
        <taxon>Bacteria</taxon>
        <taxon>Bacillati</taxon>
        <taxon>Bacillota</taxon>
        <taxon>Bacilli</taxon>
        <taxon>Lactobacillales</taxon>
        <taxon>Carnobacteriaceae</taxon>
        <taxon>Alkalibacterium</taxon>
    </lineage>
</organism>
<dbReference type="InterPro" id="IPR015424">
    <property type="entry name" value="PyrdxlP-dep_Trfase"/>
</dbReference>
<evidence type="ECO:0000256" key="2">
    <source>
        <dbReference type="ARBA" id="ARBA00012224"/>
    </source>
</evidence>
<evidence type="ECO:0000256" key="5">
    <source>
        <dbReference type="ARBA" id="ARBA00037974"/>
    </source>
</evidence>
<evidence type="ECO:0000256" key="3">
    <source>
        <dbReference type="ARBA" id="ARBA00022898"/>
    </source>
</evidence>
<dbReference type="InterPro" id="IPR015422">
    <property type="entry name" value="PyrdxlP-dep_Trfase_small"/>
</dbReference>
<sequence length="388" mass="44492">MDFDKVIDRHKTGSVKWDLTEELFNSPDALPMWVADMDFDNPEPVKKALKSMIDNDILGYTFPKDSLYDSIINWQNSHHDMHIEKEMILFSPGVLSSIAVSVQSFTEAGDTVLVHDPVYPPFCSIVENNNRNILTSALVIKDGQYVMNFEEIESILKRPDVTLFILSNPHNPGGRVWNEHELTELVNLCIHHKVILISDEIHSDLVYSGHTCISPVTLNDQFKKWVVTLHSPTKTFNIAGVKLSYALIYDQDLKNRFVSVQHQTELDAVNSFGMIATEAAFNHGESWRSELMAYLTLNRTYIINYFDKYLPHVSYMVPQSTYLFWFDASILNIEPEHLKNHFAEKGRIALNDGISYGQNGKCFMRLNFAVPESVLKDGLNRIRKVFEQ</sequence>
<keyword evidence="4 7" id="KW-0456">Lyase</keyword>
<dbReference type="STRING" id="426702.SAMN04488099_101330"/>
<dbReference type="AlphaFoldDB" id="A0A1H7FIS4"/>
<evidence type="ECO:0000313" key="7">
    <source>
        <dbReference type="EMBL" id="SEK26006.1"/>
    </source>
</evidence>
<protein>
    <recommendedName>
        <fullName evidence="2">cysteine-S-conjugate beta-lyase</fullName>
        <ecNumber evidence="2">4.4.1.13</ecNumber>
    </recommendedName>
</protein>
<reference evidence="8" key="1">
    <citation type="submission" date="2016-10" db="EMBL/GenBank/DDBJ databases">
        <authorList>
            <person name="Varghese N."/>
            <person name="Submissions S."/>
        </authorList>
    </citation>
    <scope>NUCLEOTIDE SEQUENCE [LARGE SCALE GENOMIC DNA]</scope>
    <source>
        <strain evidence="8">DSM 19183</strain>
    </source>
</reference>